<dbReference type="Pfam" id="PF00932">
    <property type="entry name" value="LTD"/>
    <property type="match status" value="1"/>
</dbReference>
<dbReference type="GeneID" id="76198717"/>
<proteinExistence type="predicted"/>
<dbReference type="PANTHER" id="PTHR12302">
    <property type="entry name" value="EBNA2 BINDING PROTEIN P100"/>
    <property type="match status" value="1"/>
</dbReference>
<organism evidence="6 7">
    <name type="scientific">Halocatena marina</name>
    <dbReference type="NCBI Taxonomy" id="2934937"/>
    <lineage>
        <taxon>Archaea</taxon>
        <taxon>Methanobacteriati</taxon>
        <taxon>Methanobacteriota</taxon>
        <taxon>Stenosarchaea group</taxon>
        <taxon>Halobacteria</taxon>
        <taxon>Halobacteriales</taxon>
        <taxon>Natronomonadaceae</taxon>
        <taxon>Halocatena</taxon>
    </lineage>
</organism>
<dbReference type="SMART" id="SM00318">
    <property type="entry name" value="SNc"/>
    <property type="match status" value="1"/>
</dbReference>
<keyword evidence="1" id="KW-0540">Nuclease</keyword>
<feature type="domain" description="TNase-like" evidence="4">
    <location>
        <begin position="42"/>
        <end position="190"/>
    </location>
</feature>
<reference evidence="6 7" key="1">
    <citation type="journal article" date="2019" name="Int. J. Syst. Evol. Microbiol.">
        <title>The Global Catalogue of Microorganisms (GCM) 10K type strain sequencing project: providing services to taxonomists for standard genome sequencing and annotation.</title>
        <authorList>
            <consortium name="The Broad Institute Genomics Platform"/>
            <consortium name="The Broad Institute Genome Sequencing Center for Infectious Disease"/>
            <person name="Wu L."/>
            <person name="Ma J."/>
        </authorList>
    </citation>
    <scope>NUCLEOTIDE SEQUENCE [LARGE SCALE GENOMIC DNA]</scope>
    <source>
        <strain evidence="6 7">RDMS1</strain>
    </source>
</reference>
<comment type="caution">
    <text evidence="6">The sequence shown here is derived from an EMBL/GenBank/DDBJ whole genome shotgun (WGS) entry which is preliminary data.</text>
</comment>
<name>A0ABD5YIH4_9EURY</name>
<dbReference type="InterPro" id="IPR001322">
    <property type="entry name" value="Lamin_tail_dom"/>
</dbReference>
<keyword evidence="2" id="KW-0255">Endonuclease</keyword>
<evidence type="ECO:0000256" key="1">
    <source>
        <dbReference type="ARBA" id="ARBA00022722"/>
    </source>
</evidence>
<dbReference type="SUPFAM" id="SSF50199">
    <property type="entry name" value="Staphylococcal nuclease"/>
    <property type="match status" value="1"/>
</dbReference>
<dbReference type="Proteomes" id="UP001596417">
    <property type="component" value="Unassembled WGS sequence"/>
</dbReference>
<dbReference type="InterPro" id="IPR036415">
    <property type="entry name" value="Lamin_tail_dom_sf"/>
</dbReference>
<accession>A0ABD5YIH4</accession>
<dbReference type="InterPro" id="IPR035437">
    <property type="entry name" value="SNase_OB-fold_sf"/>
</dbReference>
<evidence type="ECO:0000256" key="2">
    <source>
        <dbReference type="ARBA" id="ARBA00022759"/>
    </source>
</evidence>
<evidence type="ECO:0000256" key="3">
    <source>
        <dbReference type="ARBA" id="ARBA00022801"/>
    </source>
</evidence>
<dbReference type="AlphaFoldDB" id="A0ABD5YIH4"/>
<dbReference type="GO" id="GO:0016787">
    <property type="term" value="F:hydrolase activity"/>
    <property type="evidence" value="ECO:0007669"/>
    <property type="project" value="UniProtKB-KW"/>
</dbReference>
<sequence>MFIFGILSVTRTNQSLVIVTLLAVVVSAGALGAAAPAETTSTSLTATVTDVADGDTVDIEYENGTTDTVRMLGVDTPEVYGENDPTEFEGVPDTEAGSQCLHEAGESASAYTKDALQQGEQITLELDSQSDGRGDYGRLLAYVHDDGRNLNYDLVQTGHARVYDSTFSQSDRFYAAESDAQAAERGLWHCRNPSGSGGLSIAQINADAAGNDNDNLNDEYVVFENTGSSTLDLSGWTVSDEAGHTYTFPSGASLAAGETVTLHTGSGSDTTSDRYWGASGAIWNNGGDTVSVNDDSGTLVTSETY</sequence>
<evidence type="ECO:0000259" key="5">
    <source>
        <dbReference type="PROSITE" id="PS51841"/>
    </source>
</evidence>
<protein>
    <submittedName>
        <fullName evidence="6">Lamin tail domain-containing protein</fullName>
    </submittedName>
</protein>
<evidence type="ECO:0000259" key="4">
    <source>
        <dbReference type="PROSITE" id="PS50830"/>
    </source>
</evidence>
<dbReference type="PANTHER" id="PTHR12302:SF3">
    <property type="entry name" value="SERINE_THREONINE-PROTEIN KINASE 31"/>
    <property type="match status" value="1"/>
</dbReference>
<dbReference type="PROSITE" id="PS50830">
    <property type="entry name" value="TNASE_3"/>
    <property type="match status" value="1"/>
</dbReference>
<feature type="domain" description="LTD" evidence="5">
    <location>
        <begin position="193"/>
        <end position="305"/>
    </location>
</feature>
<dbReference type="InterPro" id="IPR016071">
    <property type="entry name" value="Staphylococal_nuclease_OB-fold"/>
</dbReference>
<keyword evidence="3" id="KW-0378">Hydrolase</keyword>
<dbReference type="RefSeq" id="WP_390204696.1">
    <property type="nucleotide sequence ID" value="NZ_CP109979.1"/>
</dbReference>
<dbReference type="SUPFAM" id="SSF74853">
    <property type="entry name" value="Lamin A/C globular tail domain"/>
    <property type="match status" value="1"/>
</dbReference>
<evidence type="ECO:0000313" key="6">
    <source>
        <dbReference type="EMBL" id="MFC7189149.1"/>
    </source>
</evidence>
<dbReference type="Pfam" id="PF00565">
    <property type="entry name" value="SNase"/>
    <property type="match status" value="1"/>
</dbReference>
<dbReference type="PROSITE" id="PS01123">
    <property type="entry name" value="TNASE_1"/>
    <property type="match status" value="1"/>
</dbReference>
<dbReference type="Gene3D" id="2.60.40.1260">
    <property type="entry name" value="Lamin Tail domain"/>
    <property type="match status" value="1"/>
</dbReference>
<evidence type="ECO:0000313" key="7">
    <source>
        <dbReference type="Proteomes" id="UP001596417"/>
    </source>
</evidence>
<gene>
    <name evidence="6" type="ORF">ACFQL7_04330</name>
</gene>
<dbReference type="InterPro" id="IPR002071">
    <property type="entry name" value="Thermonucl_AS"/>
</dbReference>
<dbReference type="Gene3D" id="2.40.50.90">
    <property type="match status" value="1"/>
</dbReference>
<dbReference type="EMBL" id="JBHTAX010000001">
    <property type="protein sequence ID" value="MFC7189149.1"/>
    <property type="molecule type" value="Genomic_DNA"/>
</dbReference>
<dbReference type="PROSITE" id="PS51841">
    <property type="entry name" value="LTD"/>
    <property type="match status" value="1"/>
</dbReference>
<dbReference type="GO" id="GO:0004519">
    <property type="term" value="F:endonuclease activity"/>
    <property type="evidence" value="ECO:0007669"/>
    <property type="project" value="UniProtKB-KW"/>
</dbReference>
<keyword evidence="7" id="KW-1185">Reference proteome</keyword>